<feature type="region of interest" description="Disordered" evidence="1">
    <location>
        <begin position="21"/>
        <end position="43"/>
    </location>
</feature>
<feature type="compositionally biased region" description="Basic and acidic residues" evidence="1">
    <location>
        <begin position="26"/>
        <end position="43"/>
    </location>
</feature>
<organism evidence="3 4">
    <name type="scientific">Liparis tanakae</name>
    <name type="common">Tanaka's snailfish</name>
    <dbReference type="NCBI Taxonomy" id="230148"/>
    <lineage>
        <taxon>Eukaryota</taxon>
        <taxon>Metazoa</taxon>
        <taxon>Chordata</taxon>
        <taxon>Craniata</taxon>
        <taxon>Vertebrata</taxon>
        <taxon>Euteleostomi</taxon>
        <taxon>Actinopterygii</taxon>
        <taxon>Neopterygii</taxon>
        <taxon>Teleostei</taxon>
        <taxon>Neoteleostei</taxon>
        <taxon>Acanthomorphata</taxon>
        <taxon>Eupercaria</taxon>
        <taxon>Perciformes</taxon>
        <taxon>Cottioidei</taxon>
        <taxon>Cottales</taxon>
        <taxon>Liparidae</taxon>
        <taxon>Liparis</taxon>
    </lineage>
</organism>
<gene>
    <name evidence="3" type="ORF">EYF80_036060</name>
</gene>
<dbReference type="EMBL" id="SRLO01000507">
    <property type="protein sequence ID" value="TNN53731.1"/>
    <property type="molecule type" value="Genomic_DNA"/>
</dbReference>
<name>A0A4Z2GKL4_9TELE</name>
<keyword evidence="2" id="KW-0732">Signal</keyword>
<accession>A0A4Z2GKL4</accession>
<feature type="compositionally biased region" description="Basic and acidic residues" evidence="1">
    <location>
        <begin position="128"/>
        <end position="146"/>
    </location>
</feature>
<dbReference type="AlphaFoldDB" id="A0A4Z2GKL4"/>
<evidence type="ECO:0000256" key="2">
    <source>
        <dbReference type="SAM" id="SignalP"/>
    </source>
</evidence>
<evidence type="ECO:0000313" key="4">
    <source>
        <dbReference type="Proteomes" id="UP000314294"/>
    </source>
</evidence>
<protein>
    <submittedName>
        <fullName evidence="3">Uncharacterized protein</fullName>
    </submittedName>
</protein>
<evidence type="ECO:0000313" key="3">
    <source>
        <dbReference type="EMBL" id="TNN53731.1"/>
    </source>
</evidence>
<dbReference type="Proteomes" id="UP000314294">
    <property type="component" value="Unassembled WGS sequence"/>
</dbReference>
<feature type="region of interest" description="Disordered" evidence="1">
    <location>
        <begin position="112"/>
        <end position="179"/>
    </location>
</feature>
<comment type="caution">
    <text evidence="3">The sequence shown here is derived from an EMBL/GenBank/DDBJ whole genome shotgun (WGS) entry which is preliminary data.</text>
</comment>
<keyword evidence="4" id="KW-1185">Reference proteome</keyword>
<sequence length="179" mass="19793">MLLAIAVGLLPVQVGFIRSNPESESECAHSDPNEHRRLEERQRPLVALSDMTGKEPPRLGEARPLVRLPGELKLRPLADHHLRRGEHLQASEHVTADRPALAVRQAHVDVSFPVQGPDQGYDLEPPSEAERCLGDAAHAGDDERRSQPPLLHEGLQRAHQLLTRAEPDRMDPQGRAASC</sequence>
<feature type="chain" id="PRO_5021360137" evidence="2">
    <location>
        <begin position="20"/>
        <end position="179"/>
    </location>
</feature>
<proteinExistence type="predicted"/>
<feature type="signal peptide" evidence="2">
    <location>
        <begin position="1"/>
        <end position="19"/>
    </location>
</feature>
<reference evidence="3 4" key="1">
    <citation type="submission" date="2019-03" db="EMBL/GenBank/DDBJ databases">
        <title>First draft genome of Liparis tanakae, snailfish: a comprehensive survey of snailfish specific genes.</title>
        <authorList>
            <person name="Kim W."/>
            <person name="Song I."/>
            <person name="Jeong J.-H."/>
            <person name="Kim D."/>
            <person name="Kim S."/>
            <person name="Ryu S."/>
            <person name="Song J.Y."/>
            <person name="Lee S.K."/>
        </authorList>
    </citation>
    <scope>NUCLEOTIDE SEQUENCE [LARGE SCALE GENOMIC DNA]</scope>
    <source>
        <tissue evidence="3">Muscle</tissue>
    </source>
</reference>
<evidence type="ECO:0000256" key="1">
    <source>
        <dbReference type="SAM" id="MobiDB-lite"/>
    </source>
</evidence>